<name>Q2W8F4_PARM1</name>
<reference evidence="2 3" key="1">
    <citation type="journal article" date="2005" name="DNA Res.">
        <title>Complete genome sequence of the facultative anaerobic magnetotactic bacterium Magnetospirillum sp. strain AMB-1.</title>
        <authorList>
            <person name="Matsunaga T."/>
            <person name="Okamura Y."/>
            <person name="Fukuda Y."/>
            <person name="Wahyudi A.T."/>
            <person name="Murase Y."/>
            <person name="Takeyama H."/>
        </authorList>
    </citation>
    <scope>NUCLEOTIDE SEQUENCE [LARGE SCALE GENOMIC DNA]</scope>
    <source>
        <strain evidence="3">ATCC 700264 / AMB-1</strain>
    </source>
</reference>
<dbReference type="GO" id="GO:0016740">
    <property type="term" value="F:transferase activity"/>
    <property type="evidence" value="ECO:0007669"/>
    <property type="project" value="UniProtKB-KW"/>
</dbReference>
<dbReference type="STRING" id="342108.amb1067"/>
<dbReference type="CDD" id="cd04186">
    <property type="entry name" value="GT_2_like_c"/>
    <property type="match status" value="1"/>
</dbReference>
<dbReference type="Gene3D" id="3.90.550.10">
    <property type="entry name" value="Spore Coat Polysaccharide Biosynthesis Protein SpsA, Chain A"/>
    <property type="match status" value="1"/>
</dbReference>
<dbReference type="EMBL" id="AP007255">
    <property type="protein sequence ID" value="BAE49871.1"/>
    <property type="molecule type" value="Genomic_DNA"/>
</dbReference>
<dbReference type="SUPFAM" id="SSF53448">
    <property type="entry name" value="Nucleotide-diphospho-sugar transferases"/>
    <property type="match status" value="1"/>
</dbReference>
<evidence type="ECO:0000313" key="2">
    <source>
        <dbReference type="EMBL" id="BAE49871.1"/>
    </source>
</evidence>
<accession>Q2W8F4</accession>
<dbReference type="Proteomes" id="UP000007058">
    <property type="component" value="Chromosome"/>
</dbReference>
<dbReference type="Pfam" id="PF00535">
    <property type="entry name" value="Glycos_transf_2"/>
    <property type="match status" value="1"/>
</dbReference>
<dbReference type="HOGENOM" id="CLU_023845_0_5_5"/>
<dbReference type="PANTHER" id="PTHR43179:SF7">
    <property type="entry name" value="RHAMNOSYLTRANSFERASE WBBL"/>
    <property type="match status" value="1"/>
</dbReference>
<sequence length="347" mass="39098">MLSSRPLANGGGRALFHKLESQMNEEWRTYLSGEAPHLDVSAVMVTYRTGVSLRESIPAVLSQSGLTELIVVDNGNDDDTVGWLDRLASGDDRVRLIRPVRNVGFAAGCNRGAAAARGQTLAFVNPDLILPPDTLLRMGEIMSTHSDAWLFGGRLLNMDGTEQRGGRREILSPWRAFVELSRLDRLFPEHPYFQRLHRHEDEDVHDVVEVPTVSGAFMMIRKRHYETVNGMDDNMFIHFDDADLCIRIGHAGGRVMYCGSVPIYHYLSTSDVPRTFVEWHKTRSTSYYFHKHFRASYPLWALTLTSALLWLRFALITAKVGVGDLKLLLRGLYSGRRSNPTAPATKK</sequence>
<dbReference type="InterPro" id="IPR029044">
    <property type="entry name" value="Nucleotide-diphossugar_trans"/>
</dbReference>
<dbReference type="CAZy" id="GT2">
    <property type="family name" value="Glycosyltransferase Family 2"/>
</dbReference>
<dbReference type="InterPro" id="IPR001173">
    <property type="entry name" value="Glyco_trans_2-like"/>
</dbReference>
<evidence type="ECO:0000259" key="1">
    <source>
        <dbReference type="Pfam" id="PF00535"/>
    </source>
</evidence>
<feature type="domain" description="Glycosyltransferase 2-like" evidence="1">
    <location>
        <begin position="41"/>
        <end position="225"/>
    </location>
</feature>
<dbReference type="AlphaFoldDB" id="Q2W8F4"/>
<dbReference type="KEGG" id="mag:amb1067"/>
<dbReference type="PANTHER" id="PTHR43179">
    <property type="entry name" value="RHAMNOSYLTRANSFERASE WBBL"/>
    <property type="match status" value="1"/>
</dbReference>
<gene>
    <name evidence="2" type="ordered locus">amb1067</name>
</gene>
<keyword evidence="3" id="KW-1185">Reference proteome</keyword>
<protein>
    <submittedName>
        <fullName evidence="2">Predicted glycosyltransferase</fullName>
    </submittedName>
</protein>
<organism evidence="2 3">
    <name type="scientific">Paramagnetospirillum magneticum (strain ATCC 700264 / AMB-1)</name>
    <name type="common">Magnetospirillum magneticum</name>
    <dbReference type="NCBI Taxonomy" id="342108"/>
    <lineage>
        <taxon>Bacteria</taxon>
        <taxon>Pseudomonadati</taxon>
        <taxon>Pseudomonadota</taxon>
        <taxon>Alphaproteobacteria</taxon>
        <taxon>Rhodospirillales</taxon>
        <taxon>Magnetospirillaceae</taxon>
        <taxon>Paramagnetospirillum</taxon>
    </lineage>
</organism>
<proteinExistence type="predicted"/>
<evidence type="ECO:0000313" key="3">
    <source>
        <dbReference type="Proteomes" id="UP000007058"/>
    </source>
</evidence>